<dbReference type="STRING" id="1817892.AUK40_02110"/>
<sequence length="198" mass="21530">MDTQQNRFLDPDMIVSRVGIKAGMQVADLGCGTGHLILSLARAIAPDGHAYAVDIDPQMVSSARSYVYHEGYRNATFIVSDLVSDTLTEIPEMTMDLVVLSNTLHEISTGRETVIEKAKNLLKKDGQLLVVEWQKKDTLFGPPVASRLDQSEVVAIMQSHGFDLRDSFDAGGYHYGALFEVATSSEQTAGIADTGPRA</sequence>
<name>A0A1J5ILL8_9BACT</name>
<evidence type="ECO:0000313" key="3">
    <source>
        <dbReference type="Proteomes" id="UP000183245"/>
    </source>
</evidence>
<dbReference type="Gene3D" id="3.40.50.150">
    <property type="entry name" value="Vaccinia Virus protein VP39"/>
    <property type="match status" value="1"/>
</dbReference>
<protein>
    <recommendedName>
        <fullName evidence="1">Methyltransferase domain-containing protein</fullName>
    </recommendedName>
</protein>
<dbReference type="AlphaFoldDB" id="A0A1J5ILL8"/>
<dbReference type="CDD" id="cd02440">
    <property type="entry name" value="AdoMet_MTases"/>
    <property type="match status" value="1"/>
</dbReference>
<comment type="caution">
    <text evidence="2">The sequence shown here is derived from an EMBL/GenBank/DDBJ whole genome shotgun (WGS) entry which is preliminary data.</text>
</comment>
<dbReference type="EMBL" id="MNZT01000040">
    <property type="protein sequence ID" value="OIP98037.1"/>
    <property type="molecule type" value="Genomic_DNA"/>
</dbReference>
<accession>A0A1J5ILL8</accession>
<evidence type="ECO:0000313" key="2">
    <source>
        <dbReference type="EMBL" id="OIP98037.1"/>
    </source>
</evidence>
<dbReference type="Proteomes" id="UP000183245">
    <property type="component" value="Unassembled WGS sequence"/>
</dbReference>
<feature type="domain" description="Methyltransferase" evidence="1">
    <location>
        <begin position="20"/>
        <end position="140"/>
    </location>
</feature>
<dbReference type="InterPro" id="IPR029063">
    <property type="entry name" value="SAM-dependent_MTases_sf"/>
</dbReference>
<dbReference type="Pfam" id="PF13847">
    <property type="entry name" value="Methyltransf_31"/>
    <property type="match status" value="1"/>
</dbReference>
<dbReference type="PANTHER" id="PTHR43861">
    <property type="entry name" value="TRANS-ACONITATE 2-METHYLTRANSFERASE-RELATED"/>
    <property type="match status" value="1"/>
</dbReference>
<evidence type="ECO:0000259" key="1">
    <source>
        <dbReference type="Pfam" id="PF13847"/>
    </source>
</evidence>
<gene>
    <name evidence="2" type="ORF">AUK40_02110</name>
</gene>
<dbReference type="SUPFAM" id="SSF53335">
    <property type="entry name" value="S-adenosyl-L-methionine-dependent methyltransferases"/>
    <property type="match status" value="1"/>
</dbReference>
<organism evidence="2 3">
    <name type="scientific">Candidatus Wirthbacteria bacterium CG2_30_54_11</name>
    <dbReference type="NCBI Taxonomy" id="1817892"/>
    <lineage>
        <taxon>Bacteria</taxon>
        <taxon>Candidatus Wirthbacteria</taxon>
    </lineage>
</organism>
<dbReference type="PANTHER" id="PTHR43861:SF1">
    <property type="entry name" value="TRANS-ACONITATE 2-METHYLTRANSFERASE"/>
    <property type="match status" value="1"/>
</dbReference>
<dbReference type="InterPro" id="IPR025714">
    <property type="entry name" value="Methyltranfer_dom"/>
</dbReference>
<reference evidence="2 3" key="1">
    <citation type="journal article" date="2016" name="Environ. Microbiol.">
        <title>Genomic resolution of a cold subsurface aquifer community provides metabolic insights for novel microbes adapted to high CO concentrations.</title>
        <authorList>
            <person name="Probst A.J."/>
            <person name="Castelle C.J."/>
            <person name="Singh A."/>
            <person name="Brown C.T."/>
            <person name="Anantharaman K."/>
            <person name="Sharon I."/>
            <person name="Hug L.A."/>
            <person name="Burstein D."/>
            <person name="Emerson J.B."/>
            <person name="Thomas B.C."/>
            <person name="Banfield J.F."/>
        </authorList>
    </citation>
    <scope>NUCLEOTIDE SEQUENCE [LARGE SCALE GENOMIC DNA]</scope>
    <source>
        <strain evidence="2">CG2_30_54_11</strain>
    </source>
</reference>
<proteinExistence type="predicted"/>